<evidence type="ECO:0000313" key="1">
    <source>
        <dbReference type="EMBL" id="GKY89606.1"/>
    </source>
</evidence>
<comment type="caution">
    <text evidence="1">The sequence shown here is derived from an EMBL/GenBank/DDBJ whole genome shotgun (WGS) entry which is preliminary data.</text>
</comment>
<name>A0ABQ5LZB1_9RHOB</name>
<dbReference type="RefSeq" id="WP_281843630.1">
    <property type="nucleotide sequence ID" value="NZ_BROH01000013.1"/>
</dbReference>
<dbReference type="Gene3D" id="3.10.180.10">
    <property type="entry name" value="2,3-Dihydroxybiphenyl 1,2-Dioxygenase, domain 1"/>
    <property type="match status" value="1"/>
</dbReference>
<reference evidence="1" key="1">
    <citation type="journal article" date="2023" name="Int. J. Syst. Evol. Microbiol.">
        <title>Sinisalibacter aestuarii sp. nov., isolated from estuarine sediment of the Arakawa River.</title>
        <authorList>
            <person name="Arafat S.T."/>
            <person name="Hirano S."/>
            <person name="Sato A."/>
            <person name="Takeuchi K."/>
            <person name="Yasuda T."/>
            <person name="Terahara T."/>
            <person name="Hamada M."/>
            <person name="Kobayashi T."/>
        </authorList>
    </citation>
    <scope>NUCLEOTIDE SEQUENCE</scope>
    <source>
        <strain evidence="1">B-399</strain>
    </source>
</reference>
<sequence length="180" mass="20295">MSRIFGDVRQIAYVTDDMERALTFLHETAGIGPWFVARDVPVAQCRYRGEPIEIRIDAALANSGDMQVEVIQQHSPGASIYTEFAGRHGFGLTPHHYSSWSERYDAVMQAALAKGFAIVQEGRSRYGPFVYYQHPAEPDFTFEVTELTAERRSIFDQIRAAAVGWDGTDPIREGWPEPIL</sequence>
<keyword evidence="2" id="KW-1185">Reference proteome</keyword>
<dbReference type="Proteomes" id="UP001144205">
    <property type="component" value="Unassembled WGS sequence"/>
</dbReference>
<organism evidence="1 2">
    <name type="scientific">Sinisalibacter aestuarii</name>
    <dbReference type="NCBI Taxonomy" id="2949426"/>
    <lineage>
        <taxon>Bacteria</taxon>
        <taxon>Pseudomonadati</taxon>
        <taxon>Pseudomonadota</taxon>
        <taxon>Alphaproteobacteria</taxon>
        <taxon>Rhodobacterales</taxon>
        <taxon>Roseobacteraceae</taxon>
        <taxon>Sinisalibacter</taxon>
    </lineage>
</organism>
<dbReference type="InterPro" id="IPR029068">
    <property type="entry name" value="Glyas_Bleomycin-R_OHBP_Dase"/>
</dbReference>
<accession>A0ABQ5LZB1</accession>
<proteinExistence type="predicted"/>
<dbReference type="EMBL" id="BROH01000013">
    <property type="protein sequence ID" value="GKY89606.1"/>
    <property type="molecule type" value="Genomic_DNA"/>
</dbReference>
<protein>
    <submittedName>
        <fullName evidence="1">Glyoxalase</fullName>
    </submittedName>
</protein>
<dbReference type="Pfam" id="PF13669">
    <property type="entry name" value="Glyoxalase_4"/>
    <property type="match status" value="1"/>
</dbReference>
<evidence type="ECO:0000313" key="2">
    <source>
        <dbReference type="Proteomes" id="UP001144205"/>
    </source>
</evidence>
<dbReference type="SUPFAM" id="SSF54593">
    <property type="entry name" value="Glyoxalase/Bleomycin resistance protein/Dihydroxybiphenyl dioxygenase"/>
    <property type="match status" value="1"/>
</dbReference>
<gene>
    <name evidence="1" type="ORF">STA1M1_34750</name>
</gene>